<dbReference type="PROSITE" id="PS50297">
    <property type="entry name" value="ANK_REP_REGION"/>
    <property type="match status" value="2"/>
</dbReference>
<keyword evidence="7" id="KW-0406">Ion transport</keyword>
<keyword evidence="14" id="KW-1185">Reference proteome</keyword>
<keyword evidence="11" id="KW-0812">Transmembrane</keyword>
<dbReference type="GO" id="GO:0005216">
    <property type="term" value="F:monoatomic ion channel activity"/>
    <property type="evidence" value="ECO:0007669"/>
    <property type="project" value="InterPro"/>
</dbReference>
<evidence type="ECO:0000256" key="6">
    <source>
        <dbReference type="ARBA" id="ARBA00022837"/>
    </source>
</evidence>
<feature type="transmembrane region" description="Helical" evidence="11">
    <location>
        <begin position="834"/>
        <end position="852"/>
    </location>
</feature>
<evidence type="ECO:0000256" key="11">
    <source>
        <dbReference type="SAM" id="Phobius"/>
    </source>
</evidence>
<evidence type="ECO:0000256" key="2">
    <source>
        <dbReference type="ARBA" id="ARBA00022448"/>
    </source>
</evidence>
<comment type="subcellular location">
    <subcellularLocation>
        <location evidence="1">Cell membrane</location>
        <topology evidence="1">Multi-pass membrane protein</topology>
    </subcellularLocation>
</comment>
<feature type="transmembrane region" description="Helical" evidence="11">
    <location>
        <begin position="873"/>
        <end position="893"/>
    </location>
</feature>
<evidence type="ECO:0000256" key="4">
    <source>
        <dbReference type="ARBA" id="ARBA00022568"/>
    </source>
</evidence>
<accession>T0PP00</accession>
<gene>
    <name evidence="13" type="ORF">SDRG_11148</name>
    <name evidence="12" type="ORF">SDRG_15061</name>
</gene>
<evidence type="ECO:0000256" key="8">
    <source>
        <dbReference type="ARBA" id="ARBA00023303"/>
    </source>
</evidence>
<dbReference type="RefSeq" id="XP_008619445.1">
    <property type="nucleotide sequence ID" value="XM_008621223.1"/>
</dbReference>
<feature type="transmembrane region" description="Helical" evidence="11">
    <location>
        <begin position="806"/>
        <end position="828"/>
    </location>
</feature>
<reference evidence="12 14" key="1">
    <citation type="submission" date="2012-04" db="EMBL/GenBank/DDBJ databases">
        <title>The Genome Sequence of Saprolegnia declina VS20.</title>
        <authorList>
            <consortium name="The Broad Institute Genome Sequencing Platform"/>
            <person name="Russ C."/>
            <person name="Nusbaum C."/>
            <person name="Tyler B."/>
            <person name="van West P."/>
            <person name="Dieguez-Uribeondo J."/>
            <person name="de Bruijn I."/>
            <person name="Tripathy S."/>
            <person name="Jiang R."/>
            <person name="Young S.K."/>
            <person name="Zeng Q."/>
            <person name="Gargeya S."/>
            <person name="Fitzgerald M."/>
            <person name="Haas B."/>
            <person name="Abouelleil A."/>
            <person name="Alvarado L."/>
            <person name="Arachchi H.M."/>
            <person name="Berlin A."/>
            <person name="Chapman S.B."/>
            <person name="Goldberg J."/>
            <person name="Griggs A."/>
            <person name="Gujja S."/>
            <person name="Hansen M."/>
            <person name="Howarth C."/>
            <person name="Imamovic A."/>
            <person name="Larimer J."/>
            <person name="McCowen C."/>
            <person name="Montmayeur A."/>
            <person name="Murphy C."/>
            <person name="Neiman D."/>
            <person name="Pearson M."/>
            <person name="Priest M."/>
            <person name="Roberts A."/>
            <person name="Saif S."/>
            <person name="Shea T."/>
            <person name="Sisk P."/>
            <person name="Sykes S."/>
            <person name="Wortman J."/>
            <person name="Nusbaum C."/>
            <person name="Birren B."/>
        </authorList>
    </citation>
    <scope>NUCLEOTIDE SEQUENCE [LARGE SCALE GENOMIC DNA]</scope>
    <source>
        <strain evidence="12 14">VS20</strain>
    </source>
</reference>
<dbReference type="GeneID" id="19955788"/>
<proteinExistence type="predicted"/>
<dbReference type="SMART" id="SM00248">
    <property type="entry name" value="ANK"/>
    <property type="match status" value="5"/>
</dbReference>
<evidence type="ECO:0000256" key="1">
    <source>
        <dbReference type="ARBA" id="ARBA00004651"/>
    </source>
</evidence>
<evidence type="ECO:0008006" key="15">
    <source>
        <dbReference type="Google" id="ProtNLM"/>
    </source>
</evidence>
<dbReference type="Pfam" id="PF12796">
    <property type="entry name" value="Ank_2"/>
    <property type="match status" value="1"/>
</dbReference>
<dbReference type="GeneID" id="19951875"/>
<feature type="compositionally biased region" description="Basic residues" evidence="10">
    <location>
        <begin position="1296"/>
        <end position="1305"/>
    </location>
</feature>
<feature type="transmembrane region" description="Helical" evidence="11">
    <location>
        <begin position="941"/>
        <end position="961"/>
    </location>
</feature>
<keyword evidence="8" id="KW-0407">Ion channel</keyword>
<keyword evidence="11" id="KW-0472">Membrane</keyword>
<dbReference type="eggNOG" id="KOG0504">
    <property type="taxonomic scope" value="Eukaryota"/>
</dbReference>
<dbReference type="GO" id="GO:0098703">
    <property type="term" value="P:calcium ion import across plasma membrane"/>
    <property type="evidence" value="ECO:0007669"/>
    <property type="project" value="TreeGrafter"/>
</dbReference>
<evidence type="ECO:0000256" key="10">
    <source>
        <dbReference type="SAM" id="MobiDB-lite"/>
    </source>
</evidence>
<dbReference type="InterPro" id="IPR002110">
    <property type="entry name" value="Ankyrin_rpt"/>
</dbReference>
<keyword evidence="3" id="KW-1003">Cell membrane</keyword>
<feature type="transmembrane region" description="Helical" evidence="11">
    <location>
        <begin position="745"/>
        <end position="765"/>
    </location>
</feature>
<dbReference type="PROSITE" id="PS50088">
    <property type="entry name" value="ANK_REPEAT"/>
    <property type="match status" value="3"/>
</dbReference>
<feature type="region of interest" description="Disordered" evidence="10">
    <location>
        <begin position="1286"/>
        <end position="1305"/>
    </location>
</feature>
<dbReference type="PANTHER" id="PTHR10582">
    <property type="entry name" value="TRANSIENT RECEPTOR POTENTIAL ION CHANNEL PROTEIN"/>
    <property type="match status" value="1"/>
</dbReference>
<feature type="compositionally biased region" description="Polar residues" evidence="10">
    <location>
        <begin position="1286"/>
        <end position="1295"/>
    </location>
</feature>
<dbReference type="EMBL" id="JH767170">
    <property type="protein sequence ID" value="EQC31225.1"/>
    <property type="molecule type" value="Genomic_DNA"/>
</dbReference>
<dbReference type="SUPFAM" id="SSF48403">
    <property type="entry name" value="Ankyrin repeat"/>
    <property type="match status" value="1"/>
</dbReference>
<dbReference type="STRING" id="1156394.T0PP00"/>
<evidence type="ECO:0000313" key="13">
    <source>
        <dbReference type="EMBL" id="EQC31225.1"/>
    </source>
</evidence>
<keyword evidence="6" id="KW-0106">Calcium</keyword>
<evidence type="ECO:0000313" key="14">
    <source>
        <dbReference type="Proteomes" id="UP000030762"/>
    </source>
</evidence>
<evidence type="ECO:0000256" key="7">
    <source>
        <dbReference type="ARBA" id="ARBA00023065"/>
    </source>
</evidence>
<keyword evidence="4" id="KW-0109">Calcium transport</keyword>
<keyword evidence="2" id="KW-0813">Transport</keyword>
<dbReference type="InterPro" id="IPR036770">
    <property type="entry name" value="Ankyrin_rpt-contain_sf"/>
</dbReference>
<dbReference type="EMBL" id="JH767214">
    <property type="protein sequence ID" value="EQC27159.1"/>
    <property type="molecule type" value="Genomic_DNA"/>
</dbReference>
<evidence type="ECO:0000313" key="12">
    <source>
        <dbReference type="EMBL" id="EQC27159.1"/>
    </source>
</evidence>
<feature type="repeat" description="ANK" evidence="9">
    <location>
        <begin position="181"/>
        <end position="213"/>
    </location>
</feature>
<feature type="transmembrane region" description="Helical" evidence="11">
    <location>
        <begin position="1002"/>
        <end position="1023"/>
    </location>
</feature>
<dbReference type="Proteomes" id="UP000030762">
    <property type="component" value="Unassembled WGS sequence"/>
</dbReference>
<dbReference type="RefSeq" id="XP_008615398.1">
    <property type="nucleotide sequence ID" value="XM_008617176.1"/>
</dbReference>
<protein>
    <recommendedName>
        <fullName evidence="15">Ion transport domain-containing protein</fullName>
    </recommendedName>
</protein>
<dbReference type="Pfam" id="PF00023">
    <property type="entry name" value="Ank"/>
    <property type="match status" value="1"/>
</dbReference>
<keyword evidence="5" id="KW-0677">Repeat</keyword>
<keyword evidence="9" id="KW-0040">ANK repeat</keyword>
<feature type="repeat" description="ANK" evidence="9">
    <location>
        <begin position="539"/>
        <end position="571"/>
    </location>
</feature>
<dbReference type="GO" id="GO:0005886">
    <property type="term" value="C:plasma membrane"/>
    <property type="evidence" value="ECO:0007669"/>
    <property type="project" value="UniProtKB-SubCell"/>
</dbReference>
<organism evidence="12 14">
    <name type="scientific">Saprolegnia diclina (strain VS20)</name>
    <dbReference type="NCBI Taxonomy" id="1156394"/>
    <lineage>
        <taxon>Eukaryota</taxon>
        <taxon>Sar</taxon>
        <taxon>Stramenopiles</taxon>
        <taxon>Oomycota</taxon>
        <taxon>Saprolegniomycetes</taxon>
        <taxon>Saprolegniales</taxon>
        <taxon>Saprolegniaceae</taxon>
        <taxon>Saprolegnia</taxon>
    </lineage>
</organism>
<evidence type="ECO:0000256" key="9">
    <source>
        <dbReference type="PROSITE-ProRule" id="PRU00023"/>
    </source>
</evidence>
<dbReference type="VEuPathDB" id="FungiDB:SDRG_11148"/>
<sequence>MHTKWKAGGKLAYNAVAPHSPLDVSTMDPPNSEITQEDDPVLMQNVEGMFMLDLFRAGNVAAVVDRITTKAYTTNDLTRHVMGVNLSSAACRAGNLEVVDLILTATDFTSIPDYELFPIIGAIANKHERIVRRLLAAIPTSATIALDHKGNTALHIAVKCGAGAVVHELLPHSNVNASNRSGRTPLHMAVRRASYACVDALVNMEARVDAVDKNGDTPLHRAAAKPRRPLETVLRMLDRLFRANASVEVRNTQGLLAVDLASSKPLQEIRDAIAAEAEFRKRFPRHCLARNGNFRQIDQWLASIVPPTDVPFTPVPGTSIRDQEVLDGSMQLRLVRCPNETQYRFLGINVNTTGKPWTVVGAWSVRDNSVSMVQSYALGDSQYARVTFVGPIDVDTGIWTATFLDAANQLTGINKYTFPLWSCLRCNKAKLPIEGSECLSCMDPGRTALELITMARLMCATAWESDLNIQLLECISMLSQLTKCPITPQAAWTRAVRHWDQTEKSYQLVAAKQRVKQEHPRYYAVNVETVANAVAFIQAGQSALLLAALHGHETIVRELLLHLADLNLSPSTTVASVLASASPRPPMHDDIQEILATEALLRVKSNEHRAKIAKRLRQLGTEEALTTNGFANALTSDPGIASGFLSDCVKLDRHEVCFTEMEHIFGRDYEYCVHYHLFDLETNDPILIDRVQTECMEHITMLRLLQIKWELFGRRAYLQQCLINLLLLILTTISCTLSPDGAPNTAAFGTGAATLVFVAVSYGMVQWLRPRPLWRLARLTYDRSFEFDPDMKIPKLRARKSLVKQLLVVATFAITLLLVVPILWLLLYFELIDWFPATAHALVGLAALYFLYIQRQEATSDMEAVKKSRLARLQLLLYLIIVCVYVPMKLHWLDASTSVQTGLGSIITIVLWVLSLQFLKVVPAVSFLLPMVGDLLVDVGNFFIFFGVVQVGLALTFYQLFREKDVKEFSTLWQSFVTTYFVTFGNVPLDAISSFDPETESFLTACATLLFMCQSATIVLLLINVLLAMMNKTVDVGLNRAKSQALSSYAQSILHLEMSQRMNKSERMDLMDFRRPSLKEPAGLLNPIFTETLPRAEWPVSAEDDAALTEYAASKEAPKRSMEAAKCQVDDALDAFEATFVRVGHFTPLDVKSVFRTELTLFAATRARTTDLFASATDGPTTSVRVQREVAKLRDAIIDLWQPDVQGVVATTPHGQCVLLYQLSHQATLKEMAKRMLVTIANIFAPAQERVEAPVSANDEIASLKSLLNDHTRLVQTLLLEMQGLRQQMETTTAPKKQRASRGNA</sequence>
<dbReference type="InParanoid" id="T0PP00"/>
<name>T0PP00_SAPDV</name>
<dbReference type="VEuPathDB" id="FungiDB:SDRG_15061"/>
<dbReference type="PANTHER" id="PTHR10582:SF2">
    <property type="entry name" value="INACTIVE"/>
    <property type="match status" value="1"/>
</dbReference>
<dbReference type="InterPro" id="IPR024862">
    <property type="entry name" value="TRPV"/>
</dbReference>
<keyword evidence="11" id="KW-1133">Transmembrane helix</keyword>
<evidence type="ECO:0000256" key="3">
    <source>
        <dbReference type="ARBA" id="ARBA00022475"/>
    </source>
</evidence>
<feature type="transmembrane region" description="Helical" evidence="11">
    <location>
        <begin position="905"/>
        <end position="929"/>
    </location>
</feature>
<dbReference type="Gene3D" id="1.25.40.20">
    <property type="entry name" value="Ankyrin repeat-containing domain"/>
    <property type="match status" value="1"/>
</dbReference>
<feature type="repeat" description="ANK" evidence="9">
    <location>
        <begin position="214"/>
        <end position="252"/>
    </location>
</feature>
<evidence type="ECO:0000256" key="5">
    <source>
        <dbReference type="ARBA" id="ARBA00022737"/>
    </source>
</evidence>